<dbReference type="Proteomes" id="UP000663970">
    <property type="component" value="Unassembled WGS sequence"/>
</dbReference>
<name>A0ABS3DS04_9BACI</name>
<dbReference type="PANTHER" id="PTHR43798">
    <property type="entry name" value="MONOACYLGLYCEROL LIPASE"/>
    <property type="match status" value="1"/>
</dbReference>
<dbReference type="Gene3D" id="3.40.50.1820">
    <property type="entry name" value="alpha/beta hydrolase"/>
    <property type="match status" value="1"/>
</dbReference>
<dbReference type="Pfam" id="PF00561">
    <property type="entry name" value="Abhydrolase_1"/>
    <property type="match status" value="1"/>
</dbReference>
<organism evidence="2 3">
    <name type="scientific">Halobacillus kuroshimensis</name>
    <dbReference type="NCBI Taxonomy" id="302481"/>
    <lineage>
        <taxon>Bacteria</taxon>
        <taxon>Bacillati</taxon>
        <taxon>Bacillota</taxon>
        <taxon>Bacilli</taxon>
        <taxon>Bacillales</taxon>
        <taxon>Bacillaceae</taxon>
        <taxon>Halobacillus</taxon>
    </lineage>
</organism>
<keyword evidence="2" id="KW-0378">Hydrolase</keyword>
<dbReference type="InterPro" id="IPR029058">
    <property type="entry name" value="AB_hydrolase_fold"/>
</dbReference>
<protein>
    <submittedName>
        <fullName evidence="2">Alpha/beta hydrolase</fullName>
    </submittedName>
</protein>
<dbReference type="PANTHER" id="PTHR43798:SF33">
    <property type="entry name" value="HYDROLASE, PUTATIVE (AFU_ORTHOLOGUE AFUA_2G14860)-RELATED"/>
    <property type="match status" value="1"/>
</dbReference>
<comment type="caution">
    <text evidence="2">The sequence shown here is derived from an EMBL/GenBank/DDBJ whole genome shotgun (WGS) entry which is preliminary data.</text>
</comment>
<evidence type="ECO:0000313" key="3">
    <source>
        <dbReference type="Proteomes" id="UP000663970"/>
    </source>
</evidence>
<dbReference type="InterPro" id="IPR050266">
    <property type="entry name" value="AB_hydrolase_sf"/>
</dbReference>
<dbReference type="GO" id="GO:0016787">
    <property type="term" value="F:hydrolase activity"/>
    <property type="evidence" value="ECO:0007669"/>
    <property type="project" value="UniProtKB-KW"/>
</dbReference>
<evidence type="ECO:0000259" key="1">
    <source>
        <dbReference type="Pfam" id="PF00561"/>
    </source>
</evidence>
<gene>
    <name evidence="2" type="ORF">JF544_02640</name>
</gene>
<dbReference type="InterPro" id="IPR000073">
    <property type="entry name" value="AB_hydrolase_1"/>
</dbReference>
<reference evidence="2 3" key="1">
    <citation type="submission" date="2020-12" db="EMBL/GenBank/DDBJ databases">
        <title>Oil enriched cultivation method for isolating marine PHA-producing bacteria.</title>
        <authorList>
            <person name="Zheng W."/>
            <person name="Yu S."/>
            <person name="Huang Y."/>
        </authorList>
    </citation>
    <scope>NUCLEOTIDE SEQUENCE [LARGE SCALE GENOMIC DNA]</scope>
    <source>
        <strain evidence="2 3">SY-2-6</strain>
    </source>
</reference>
<evidence type="ECO:0000313" key="2">
    <source>
        <dbReference type="EMBL" id="MBN8234122.1"/>
    </source>
</evidence>
<keyword evidence="3" id="KW-1185">Reference proteome</keyword>
<dbReference type="RefSeq" id="WP_206932278.1">
    <property type="nucleotide sequence ID" value="NZ_JAEKJY010000001.1"/>
</dbReference>
<proteinExistence type="predicted"/>
<dbReference type="EMBL" id="JAEKJY010000001">
    <property type="protein sequence ID" value="MBN8234122.1"/>
    <property type="molecule type" value="Genomic_DNA"/>
</dbReference>
<feature type="domain" description="AB hydrolase-1" evidence="1">
    <location>
        <begin position="15"/>
        <end position="156"/>
    </location>
</feature>
<accession>A0ABS3DS04</accession>
<dbReference type="SUPFAM" id="SSF53474">
    <property type="entry name" value="alpha/beta-Hydrolases"/>
    <property type="match status" value="1"/>
</dbReference>
<sequence>MILHSIIEGEGEPAVFLHAGLQTGEQDFVEQRQSLKSIMCVIALDLRGHGKSKSDDLGHYFEACAEDIKHTLNHLNLKRVHLIGASMGALTAVVFAKQYPQYVATLTVSGIMAEKPDHWLEIHEKEAAFQRQLRENKDVEKHFTDLHGPGWEKLLDLAQDENWYPFSYTKDLDGGSFPVLCIAGEENEHETAGVLKYKRNHKHVHGAVVPFASHLVHQQKPEDFNRFLHQFLESYPL</sequence>